<dbReference type="Pfam" id="PF04860">
    <property type="entry name" value="Phage_portal"/>
    <property type="match status" value="1"/>
</dbReference>
<dbReference type="Proteomes" id="UP000219020">
    <property type="component" value="Unassembled WGS sequence"/>
</dbReference>
<sequence length="466" mass="53375">MIYIGTDSTGVGLGFLNFLYTNYFRETVALYNKTKEHLVPKMIDVIDSSCLYFDAEHKDIAMALMTIKRMASGNRIILKARAERSTTDAFFGIAHALINKSLNTAANQRKSTFAFGHLSMIEYLITPKDSDENQEENFTSVYRPNLGFETIDISSWMLDYCDLYYNDKADYWEPPINPESLSQLAHANAYHGSVLTARANYVAGRFKGGGNIRRRHLQQFTRDYIQFGHGALLKLRDRVGRVMGLYPLPAMYLRKRRNGDFWLLELDDNKRKYKAKDVIWLPQYDPKQQVYGLPDYVGVLQSTLLNKNKTLFRRRYYKNGAHMGYILYSTDPKLSGADEKKIIEMIASSKGLGSFRSMFINIHDDHVQGIQLNPAGDIVTKDDFSRIKSITAQDIFISHRFPPSKLGIVPTNTSGFSDPEKVGREYLRDETIPVCKIIMDEINSDPEIVNRKDLRVEFDVTLPVQD</sequence>
<comment type="similarity">
    <text evidence="1">Belongs to the phage portal family. PBSX subfamily.</text>
</comment>
<dbReference type="AlphaFoldDB" id="A0A2A5T1T9"/>
<evidence type="ECO:0000313" key="2">
    <source>
        <dbReference type="EMBL" id="PCS22135.1"/>
    </source>
</evidence>
<dbReference type="NCBIfam" id="TIGR01540">
    <property type="entry name" value="portal_PBSX"/>
    <property type="match status" value="1"/>
</dbReference>
<evidence type="ECO:0000313" key="3">
    <source>
        <dbReference type="Proteomes" id="UP000219020"/>
    </source>
</evidence>
<accession>A0A2A5T1T9</accession>
<evidence type="ECO:0000256" key="1">
    <source>
        <dbReference type="ARBA" id="ARBA00006799"/>
    </source>
</evidence>
<dbReference type="InterPro" id="IPR006430">
    <property type="entry name" value="Phage_portal_PBSX"/>
</dbReference>
<proteinExistence type="inferred from homology"/>
<protein>
    <submittedName>
        <fullName evidence="2">Phage terminase, ATPase subunit</fullName>
    </submittedName>
</protein>
<keyword evidence="3" id="KW-1185">Reference proteome</keyword>
<organism evidence="2 3">
    <name type="scientific">Candidatus Enterovibrio escicola</name>
    <dbReference type="NCBI Taxonomy" id="1927127"/>
    <lineage>
        <taxon>Bacteria</taxon>
        <taxon>Pseudomonadati</taxon>
        <taxon>Pseudomonadota</taxon>
        <taxon>Gammaproteobacteria</taxon>
        <taxon>Vibrionales</taxon>
        <taxon>Vibrionaceae</taxon>
        <taxon>Enterovibrio</taxon>
    </lineage>
</organism>
<name>A0A2A5T1T9_9GAMM</name>
<dbReference type="InterPro" id="IPR006944">
    <property type="entry name" value="Phage/GTA_portal"/>
</dbReference>
<comment type="caution">
    <text evidence="2">The sequence shown here is derived from an EMBL/GenBank/DDBJ whole genome shotgun (WGS) entry which is preliminary data.</text>
</comment>
<dbReference type="EMBL" id="NBYY01000025">
    <property type="protein sequence ID" value="PCS22135.1"/>
    <property type="molecule type" value="Genomic_DNA"/>
</dbReference>
<reference evidence="3" key="1">
    <citation type="submission" date="2017-04" db="EMBL/GenBank/DDBJ databases">
        <title>Genome evolution of the luminous symbionts of deep sea anglerfish.</title>
        <authorList>
            <person name="Hendry T.A."/>
        </authorList>
    </citation>
    <scope>NUCLEOTIDE SEQUENCE [LARGE SCALE GENOMIC DNA]</scope>
</reference>
<gene>
    <name evidence="2" type="ORF">BTN49_2202</name>
</gene>